<feature type="region of interest" description="Disordered" evidence="2">
    <location>
        <begin position="1"/>
        <end position="21"/>
    </location>
</feature>
<sequence>MDTKGDAKHKEDDESSSSTKNSAWMDMEALKREFERLEFVDTLEYENVILGASMESWLKRFAILLTNTEPTFLKESTIMDGCRQYYRYHVLLNTNIIGDHPFTIGRYAESEFFAREDAAVEMIKRLLAATNKQVFDFNYHNLAKQNEVMDSLQAQNWELTEENQRLKEEICVLRERFCRFNV</sequence>
<keyword evidence="1" id="KW-0175">Coiled coil</keyword>
<keyword evidence="4" id="KW-1185">Reference proteome</keyword>
<name>A0AAN9FRJ7_CROPI</name>
<evidence type="ECO:0000313" key="3">
    <source>
        <dbReference type="EMBL" id="KAK7281309.1"/>
    </source>
</evidence>
<comment type="caution">
    <text evidence="3">The sequence shown here is derived from an EMBL/GenBank/DDBJ whole genome shotgun (WGS) entry which is preliminary data.</text>
</comment>
<reference evidence="3 4" key="1">
    <citation type="submission" date="2024-01" db="EMBL/GenBank/DDBJ databases">
        <title>The genomes of 5 underutilized Papilionoideae crops provide insights into root nodulation and disease resistanc.</title>
        <authorList>
            <person name="Yuan L."/>
        </authorList>
    </citation>
    <scope>NUCLEOTIDE SEQUENCE [LARGE SCALE GENOMIC DNA]</scope>
    <source>
        <strain evidence="3">ZHUSHIDOU_FW_LH</strain>
        <tissue evidence="3">Leaf</tissue>
    </source>
</reference>
<feature type="compositionally biased region" description="Basic and acidic residues" evidence="2">
    <location>
        <begin position="1"/>
        <end position="12"/>
    </location>
</feature>
<evidence type="ECO:0000256" key="1">
    <source>
        <dbReference type="SAM" id="Coils"/>
    </source>
</evidence>
<accession>A0AAN9FRJ7</accession>
<proteinExistence type="predicted"/>
<gene>
    <name evidence="3" type="ORF">RIF29_09171</name>
</gene>
<organism evidence="3 4">
    <name type="scientific">Crotalaria pallida</name>
    <name type="common">Smooth rattlebox</name>
    <name type="synonym">Crotalaria striata</name>
    <dbReference type="NCBI Taxonomy" id="3830"/>
    <lineage>
        <taxon>Eukaryota</taxon>
        <taxon>Viridiplantae</taxon>
        <taxon>Streptophyta</taxon>
        <taxon>Embryophyta</taxon>
        <taxon>Tracheophyta</taxon>
        <taxon>Spermatophyta</taxon>
        <taxon>Magnoliopsida</taxon>
        <taxon>eudicotyledons</taxon>
        <taxon>Gunneridae</taxon>
        <taxon>Pentapetalae</taxon>
        <taxon>rosids</taxon>
        <taxon>fabids</taxon>
        <taxon>Fabales</taxon>
        <taxon>Fabaceae</taxon>
        <taxon>Papilionoideae</taxon>
        <taxon>50 kb inversion clade</taxon>
        <taxon>genistoids sensu lato</taxon>
        <taxon>core genistoids</taxon>
        <taxon>Crotalarieae</taxon>
        <taxon>Crotalaria</taxon>
    </lineage>
</organism>
<evidence type="ECO:0000256" key="2">
    <source>
        <dbReference type="SAM" id="MobiDB-lite"/>
    </source>
</evidence>
<dbReference type="Proteomes" id="UP001372338">
    <property type="component" value="Unassembled WGS sequence"/>
</dbReference>
<evidence type="ECO:0000313" key="4">
    <source>
        <dbReference type="Proteomes" id="UP001372338"/>
    </source>
</evidence>
<dbReference type="EMBL" id="JAYWIO010000002">
    <property type="protein sequence ID" value="KAK7281309.1"/>
    <property type="molecule type" value="Genomic_DNA"/>
</dbReference>
<dbReference type="AlphaFoldDB" id="A0AAN9FRJ7"/>
<protein>
    <submittedName>
        <fullName evidence="3">Uncharacterized protein</fullName>
    </submittedName>
</protein>
<feature type="coiled-coil region" evidence="1">
    <location>
        <begin position="142"/>
        <end position="169"/>
    </location>
</feature>